<organism evidence="5 6">
    <name type="scientific">Mugilogobius chulae</name>
    <name type="common">yellowstripe goby</name>
    <dbReference type="NCBI Taxonomy" id="88201"/>
    <lineage>
        <taxon>Eukaryota</taxon>
        <taxon>Metazoa</taxon>
        <taxon>Chordata</taxon>
        <taxon>Craniata</taxon>
        <taxon>Vertebrata</taxon>
        <taxon>Euteleostomi</taxon>
        <taxon>Actinopterygii</taxon>
        <taxon>Neopterygii</taxon>
        <taxon>Teleostei</taxon>
        <taxon>Neoteleostei</taxon>
        <taxon>Acanthomorphata</taxon>
        <taxon>Gobiaria</taxon>
        <taxon>Gobiiformes</taxon>
        <taxon>Gobioidei</taxon>
        <taxon>Gobiidae</taxon>
        <taxon>Gobionellinae</taxon>
        <taxon>Mugilogobius</taxon>
    </lineage>
</organism>
<evidence type="ECO:0000313" key="6">
    <source>
        <dbReference type="Proteomes" id="UP001460270"/>
    </source>
</evidence>
<sequence length="282" mass="31003">MCAQGAASNGVQAKSSEAGVQRKQLPYSVETPYGFHLDLDFLKYVTTSKKETTAWSGTSTLGPKPKSRVTEVQQIFDFRSELGSTSQSSRGLANQGYVSPKPRDEPIVGARLDEKSTAELQNRPNLLRASSMPITLQQRKGSDSSSPVLVTPENGSSENMFRASPDVTERRIPQDRTGLHQQITVALKRVRELEEQVKTIPELKAQISSLREEREKLLLQLQAQMKARVSAESKDAGTHSQQQGQRPSQELKLPLTSQPPETNPGQKRSGGGKHWASGTKRG</sequence>
<protein>
    <submittedName>
        <fullName evidence="5">Uncharacterized protein</fullName>
    </submittedName>
</protein>
<evidence type="ECO:0000256" key="1">
    <source>
        <dbReference type="ARBA" id="ARBA00022737"/>
    </source>
</evidence>
<dbReference type="EMBL" id="JBBPFD010000018">
    <property type="protein sequence ID" value="KAK7889914.1"/>
    <property type="molecule type" value="Genomic_DNA"/>
</dbReference>
<dbReference type="Proteomes" id="UP001460270">
    <property type="component" value="Unassembled WGS sequence"/>
</dbReference>
<feature type="compositionally biased region" description="Polar residues" evidence="4">
    <location>
        <begin position="255"/>
        <end position="266"/>
    </location>
</feature>
<keyword evidence="6" id="KW-1185">Reference proteome</keyword>
<dbReference type="AlphaFoldDB" id="A0AAW0N719"/>
<dbReference type="InterPro" id="IPR047184">
    <property type="entry name" value="KANK1-4"/>
</dbReference>
<accession>A0AAW0N719</accession>
<dbReference type="GO" id="GO:0030837">
    <property type="term" value="P:negative regulation of actin filament polymerization"/>
    <property type="evidence" value="ECO:0007669"/>
    <property type="project" value="InterPro"/>
</dbReference>
<dbReference type="PANTHER" id="PTHR24168:SF24">
    <property type="entry name" value="KN MOTIF AND ANKYRIN REPEAT DOMAIN-CONTAINING PROTEIN 4"/>
    <property type="match status" value="1"/>
</dbReference>
<dbReference type="GO" id="GO:0005737">
    <property type="term" value="C:cytoplasm"/>
    <property type="evidence" value="ECO:0007669"/>
    <property type="project" value="TreeGrafter"/>
</dbReference>
<feature type="region of interest" description="Disordered" evidence="4">
    <location>
        <begin position="80"/>
        <end position="105"/>
    </location>
</feature>
<feature type="region of interest" description="Disordered" evidence="4">
    <location>
        <begin position="228"/>
        <end position="282"/>
    </location>
</feature>
<name>A0AAW0N719_9GOBI</name>
<feature type="compositionally biased region" description="Polar residues" evidence="4">
    <location>
        <begin position="1"/>
        <end position="15"/>
    </location>
</feature>
<dbReference type="PANTHER" id="PTHR24168">
    <property type="entry name" value="KN MOTIF AND ANKYRIN REPEAT DOMAIN-CONTAINING"/>
    <property type="match status" value="1"/>
</dbReference>
<gene>
    <name evidence="5" type="ORF">WMY93_025474</name>
</gene>
<feature type="compositionally biased region" description="Polar residues" evidence="4">
    <location>
        <begin position="82"/>
        <end position="92"/>
    </location>
</feature>
<evidence type="ECO:0000256" key="3">
    <source>
        <dbReference type="SAM" id="Coils"/>
    </source>
</evidence>
<feature type="compositionally biased region" description="Polar residues" evidence="4">
    <location>
        <begin position="132"/>
        <end position="159"/>
    </location>
</feature>
<evidence type="ECO:0000256" key="4">
    <source>
        <dbReference type="SAM" id="MobiDB-lite"/>
    </source>
</evidence>
<feature type="coiled-coil region" evidence="3">
    <location>
        <begin position="193"/>
        <end position="227"/>
    </location>
</feature>
<evidence type="ECO:0000256" key="2">
    <source>
        <dbReference type="ARBA" id="ARBA00023043"/>
    </source>
</evidence>
<feature type="compositionally biased region" description="Polar residues" evidence="4">
    <location>
        <begin position="238"/>
        <end position="248"/>
    </location>
</feature>
<keyword evidence="3" id="KW-0175">Coiled coil</keyword>
<dbReference type="Pfam" id="PF12075">
    <property type="entry name" value="KN_motif"/>
    <property type="match status" value="1"/>
</dbReference>
<reference evidence="6" key="1">
    <citation type="submission" date="2024-04" db="EMBL/GenBank/DDBJ databases">
        <title>Salinicola lusitanus LLJ914,a marine bacterium isolated from the Okinawa Trough.</title>
        <authorList>
            <person name="Li J."/>
        </authorList>
    </citation>
    <scope>NUCLEOTIDE SEQUENCE [LARGE SCALE GENOMIC DNA]</scope>
</reference>
<proteinExistence type="predicted"/>
<keyword evidence="1" id="KW-0677">Repeat</keyword>
<feature type="region of interest" description="Disordered" evidence="4">
    <location>
        <begin position="126"/>
        <end position="168"/>
    </location>
</feature>
<keyword evidence="2" id="KW-0040">ANK repeat</keyword>
<feature type="region of interest" description="Disordered" evidence="4">
    <location>
        <begin position="1"/>
        <end position="21"/>
    </location>
</feature>
<dbReference type="InterPro" id="IPR021939">
    <property type="entry name" value="KN_motif"/>
</dbReference>
<comment type="caution">
    <text evidence="5">The sequence shown here is derived from an EMBL/GenBank/DDBJ whole genome shotgun (WGS) entry which is preliminary data.</text>
</comment>
<dbReference type="GO" id="GO:0005856">
    <property type="term" value="C:cytoskeleton"/>
    <property type="evidence" value="ECO:0007669"/>
    <property type="project" value="TreeGrafter"/>
</dbReference>
<evidence type="ECO:0000313" key="5">
    <source>
        <dbReference type="EMBL" id="KAK7889914.1"/>
    </source>
</evidence>